<dbReference type="InterPro" id="IPR006249">
    <property type="entry name" value="Aconitase/IRP2"/>
</dbReference>
<dbReference type="AlphaFoldDB" id="A0AAD8HHX9"/>
<keyword evidence="2" id="KW-0812">Transmembrane</keyword>
<gene>
    <name evidence="3" type="ORF">POM88_042544</name>
</gene>
<evidence type="ECO:0000256" key="1">
    <source>
        <dbReference type="ARBA" id="ARBA00023004"/>
    </source>
</evidence>
<feature type="transmembrane region" description="Helical" evidence="2">
    <location>
        <begin position="38"/>
        <end position="57"/>
    </location>
</feature>
<dbReference type="SUPFAM" id="SSF53732">
    <property type="entry name" value="Aconitase iron-sulfur domain"/>
    <property type="match status" value="1"/>
</dbReference>
<keyword evidence="2" id="KW-0472">Membrane</keyword>
<reference evidence="3" key="2">
    <citation type="submission" date="2023-05" db="EMBL/GenBank/DDBJ databases">
        <authorList>
            <person name="Schelkunov M.I."/>
        </authorList>
    </citation>
    <scope>NUCLEOTIDE SEQUENCE</scope>
    <source>
        <strain evidence="3">Hsosn_3</strain>
        <tissue evidence="3">Leaf</tissue>
    </source>
</reference>
<keyword evidence="4" id="KW-1185">Reference proteome</keyword>
<keyword evidence="1" id="KW-0408">Iron</keyword>
<accession>A0AAD8HHX9</accession>
<proteinExistence type="predicted"/>
<dbReference type="Gene3D" id="3.30.499.10">
    <property type="entry name" value="Aconitase, domain 3"/>
    <property type="match status" value="1"/>
</dbReference>
<evidence type="ECO:0000256" key="2">
    <source>
        <dbReference type="SAM" id="Phobius"/>
    </source>
</evidence>
<dbReference type="InterPro" id="IPR015931">
    <property type="entry name" value="Acnase/IPM_dHydase_lsu_aba_1/3"/>
</dbReference>
<dbReference type="Proteomes" id="UP001237642">
    <property type="component" value="Unassembled WGS sequence"/>
</dbReference>
<dbReference type="InterPro" id="IPR036008">
    <property type="entry name" value="Aconitase_4Fe-4S_dom"/>
</dbReference>
<protein>
    <submittedName>
        <fullName evidence="3">Uncharacterized protein</fullName>
    </submittedName>
</protein>
<sequence>MGYETKYIQDQAQWLRPHFRHLPPGRHPAARSLLSTMASLWLIIRVCWFLYIMFTYLRLRLLERRSNDGCSSTSQEEMITSLHFALLAMYMATESQQSCIAYILAAAMVNNSQTSLAVLEKVSGLILPNLKLGSCKIDVACLRPGKKLIGCRCSFDAQCYKIIDGLRNYSSLRMQTSTIGDLLQRYRIVTLFLPYLKPSADIVAAAVLPGKCNFEGRVHALIRANCLASPPLVVAYALARTVDIKQQSNLCDMRIPPCTTSKVFQRIVGTSYFVNHHRGISSIAGPSIHQPLWKIPRRDICFLTPSPNVFGKVGPCDKIGSSAKHNSGNWFQLQMSRRVVRSGFILLSALTRKGPRGL</sequence>
<dbReference type="PANTHER" id="PTHR11670">
    <property type="entry name" value="ACONITASE/IRON-RESPONSIVE ELEMENT FAMILY MEMBER"/>
    <property type="match status" value="1"/>
</dbReference>
<dbReference type="EMBL" id="JAUIZM010000009">
    <property type="protein sequence ID" value="KAK1366983.1"/>
    <property type="molecule type" value="Genomic_DNA"/>
</dbReference>
<organism evidence="3 4">
    <name type="scientific">Heracleum sosnowskyi</name>
    <dbReference type="NCBI Taxonomy" id="360622"/>
    <lineage>
        <taxon>Eukaryota</taxon>
        <taxon>Viridiplantae</taxon>
        <taxon>Streptophyta</taxon>
        <taxon>Embryophyta</taxon>
        <taxon>Tracheophyta</taxon>
        <taxon>Spermatophyta</taxon>
        <taxon>Magnoliopsida</taxon>
        <taxon>eudicotyledons</taxon>
        <taxon>Gunneridae</taxon>
        <taxon>Pentapetalae</taxon>
        <taxon>asterids</taxon>
        <taxon>campanulids</taxon>
        <taxon>Apiales</taxon>
        <taxon>Apiaceae</taxon>
        <taxon>Apioideae</taxon>
        <taxon>apioid superclade</taxon>
        <taxon>Tordylieae</taxon>
        <taxon>Tordyliinae</taxon>
        <taxon>Heracleum</taxon>
    </lineage>
</organism>
<reference evidence="3" key="1">
    <citation type="submission" date="2023-02" db="EMBL/GenBank/DDBJ databases">
        <title>Genome of toxic invasive species Heracleum sosnowskyi carries increased number of genes despite the absence of recent whole-genome duplications.</title>
        <authorList>
            <person name="Schelkunov M."/>
            <person name="Shtratnikova V."/>
            <person name="Makarenko M."/>
            <person name="Klepikova A."/>
            <person name="Omelchenko D."/>
            <person name="Novikova G."/>
            <person name="Obukhova E."/>
            <person name="Bogdanov V."/>
            <person name="Penin A."/>
            <person name="Logacheva M."/>
        </authorList>
    </citation>
    <scope>NUCLEOTIDE SEQUENCE</scope>
    <source>
        <strain evidence="3">Hsosn_3</strain>
        <tissue evidence="3">Leaf</tissue>
    </source>
</reference>
<keyword evidence="2" id="KW-1133">Transmembrane helix</keyword>
<name>A0AAD8HHX9_9APIA</name>
<evidence type="ECO:0000313" key="4">
    <source>
        <dbReference type="Proteomes" id="UP001237642"/>
    </source>
</evidence>
<evidence type="ECO:0000313" key="3">
    <source>
        <dbReference type="EMBL" id="KAK1366983.1"/>
    </source>
</evidence>
<comment type="caution">
    <text evidence="3">The sequence shown here is derived from an EMBL/GenBank/DDBJ whole genome shotgun (WGS) entry which is preliminary data.</text>
</comment>